<evidence type="ECO:0000313" key="9">
    <source>
        <dbReference type="EMBL" id="EGR30582.1"/>
    </source>
</evidence>
<feature type="binding site" evidence="6">
    <location>
        <position position="33"/>
    </location>
    <ligand>
        <name>ATP</name>
        <dbReference type="ChEBI" id="CHEBI:30616"/>
    </ligand>
</feature>
<keyword evidence="10" id="KW-1185">Reference proteome</keyword>
<evidence type="ECO:0000256" key="7">
    <source>
        <dbReference type="RuleBase" id="RU000304"/>
    </source>
</evidence>
<feature type="domain" description="Protein kinase" evidence="8">
    <location>
        <begin position="4"/>
        <end position="288"/>
    </location>
</feature>
<keyword evidence="1 7" id="KW-0723">Serine/threonine-protein kinase</keyword>
<evidence type="ECO:0000313" key="10">
    <source>
        <dbReference type="Proteomes" id="UP000008983"/>
    </source>
</evidence>
<evidence type="ECO:0000256" key="3">
    <source>
        <dbReference type="ARBA" id="ARBA00022741"/>
    </source>
</evidence>
<reference evidence="9 10" key="1">
    <citation type="submission" date="2011-07" db="EMBL/GenBank/DDBJ databases">
        <authorList>
            <person name="Coyne R."/>
            <person name="Brami D."/>
            <person name="Johnson J."/>
            <person name="Hostetler J."/>
            <person name="Hannick L."/>
            <person name="Clark T."/>
            <person name="Cassidy-Hanley D."/>
            <person name="Inman J."/>
        </authorList>
    </citation>
    <scope>NUCLEOTIDE SEQUENCE [LARGE SCALE GENOMIC DNA]</scope>
    <source>
        <strain evidence="9 10">G5</strain>
    </source>
</reference>
<name>G0QW18_ICHMU</name>
<dbReference type="Gene3D" id="1.10.510.10">
    <property type="entry name" value="Transferase(Phosphotransferase) domain 1"/>
    <property type="match status" value="1"/>
</dbReference>
<dbReference type="Pfam" id="PF00069">
    <property type="entry name" value="Pkinase"/>
    <property type="match status" value="1"/>
</dbReference>
<dbReference type="AlphaFoldDB" id="G0QW18"/>
<sequence>MEKYKLIEIIGKGSFGEVQKAQNIETGEIVAIKTMKQKYQTWEECMNLRELKSLRKLIHKNVVKLKEVIRQNNQLSFVFEHADLDIFKLYEEQRKSGQKLPQNQIKSIIYQLTQSIYYIHKHGFFHRDLKPENILYNNKTKYVKLIDFGLAREIRSRPPYTDYVSTRWYRAPELLLRSTNYNSPVDIFALGCIMAELFMLKPLFNGQSEQDQLVKISSILGTPSKLEWPEGHRLAAQKGINFPQYPSIPLNTIINNCPQQAIQLIQECLKWDPQKRPTAQKILQHSYFFDIEHILPEDYFNDEQQNKNQNKNIEDQQKYDKSEDITIEKQKNLNQYCISDNQLNKKLRVNIDINSNQDIEQKQYRKESNEY</sequence>
<proteinExistence type="inferred from homology"/>
<dbReference type="InterPro" id="IPR008271">
    <property type="entry name" value="Ser/Thr_kinase_AS"/>
</dbReference>
<dbReference type="InterPro" id="IPR000719">
    <property type="entry name" value="Prot_kinase_dom"/>
</dbReference>
<organism evidence="9 10">
    <name type="scientific">Ichthyophthirius multifiliis</name>
    <name type="common">White spot disease agent</name>
    <name type="synonym">Ich</name>
    <dbReference type="NCBI Taxonomy" id="5932"/>
    <lineage>
        <taxon>Eukaryota</taxon>
        <taxon>Sar</taxon>
        <taxon>Alveolata</taxon>
        <taxon>Ciliophora</taxon>
        <taxon>Intramacronucleata</taxon>
        <taxon>Oligohymenophorea</taxon>
        <taxon>Hymenostomatida</taxon>
        <taxon>Ophryoglenina</taxon>
        <taxon>Ichthyophthirius</taxon>
    </lineage>
</organism>
<feature type="non-terminal residue" evidence="9">
    <location>
        <position position="371"/>
    </location>
</feature>
<keyword evidence="4 9" id="KW-0418">Kinase</keyword>
<dbReference type="Proteomes" id="UP000008983">
    <property type="component" value="Unassembled WGS sequence"/>
</dbReference>
<keyword evidence="2 9" id="KW-0808">Transferase</keyword>
<dbReference type="RefSeq" id="XP_004032169.1">
    <property type="nucleotide sequence ID" value="XM_004032121.1"/>
</dbReference>
<comment type="similarity">
    <text evidence="7">Belongs to the protein kinase superfamily.</text>
</comment>
<dbReference type="FunFam" id="1.10.510.10:FF:000624">
    <property type="entry name" value="Mitogen-activated protein kinase"/>
    <property type="match status" value="1"/>
</dbReference>
<dbReference type="STRING" id="857967.G0QW18"/>
<gene>
    <name evidence="9" type="ORF">IMG5_128850</name>
</gene>
<dbReference type="PANTHER" id="PTHR24055">
    <property type="entry name" value="MITOGEN-ACTIVATED PROTEIN KINASE"/>
    <property type="match status" value="1"/>
</dbReference>
<dbReference type="InParanoid" id="G0QW18"/>
<keyword evidence="3 6" id="KW-0547">Nucleotide-binding</keyword>
<dbReference type="OrthoDB" id="2158884at2759"/>
<dbReference type="EC" id="2.7.11.23" evidence="9"/>
<dbReference type="PROSITE" id="PS00108">
    <property type="entry name" value="PROTEIN_KINASE_ST"/>
    <property type="match status" value="1"/>
</dbReference>
<dbReference type="SUPFAM" id="SSF56112">
    <property type="entry name" value="Protein kinase-like (PK-like)"/>
    <property type="match status" value="1"/>
</dbReference>
<dbReference type="PROSITE" id="PS50011">
    <property type="entry name" value="PROTEIN_KINASE_DOM"/>
    <property type="match status" value="1"/>
</dbReference>
<evidence type="ECO:0000256" key="2">
    <source>
        <dbReference type="ARBA" id="ARBA00022679"/>
    </source>
</evidence>
<dbReference type="GO" id="GO:0008353">
    <property type="term" value="F:RNA polymerase II CTD heptapeptide repeat kinase activity"/>
    <property type="evidence" value="ECO:0007669"/>
    <property type="project" value="UniProtKB-EC"/>
</dbReference>
<dbReference type="PROSITE" id="PS00107">
    <property type="entry name" value="PROTEIN_KINASE_ATP"/>
    <property type="match status" value="1"/>
</dbReference>
<evidence type="ECO:0000259" key="8">
    <source>
        <dbReference type="PROSITE" id="PS50011"/>
    </source>
</evidence>
<keyword evidence="5 6" id="KW-0067">ATP-binding</keyword>
<dbReference type="SMART" id="SM00220">
    <property type="entry name" value="S_TKc"/>
    <property type="match status" value="1"/>
</dbReference>
<evidence type="ECO:0000256" key="4">
    <source>
        <dbReference type="ARBA" id="ARBA00022777"/>
    </source>
</evidence>
<dbReference type="InterPro" id="IPR050117">
    <property type="entry name" value="MAPK"/>
</dbReference>
<dbReference type="eggNOG" id="KOG0661">
    <property type="taxonomic scope" value="Eukaryota"/>
</dbReference>
<dbReference type="InterPro" id="IPR017441">
    <property type="entry name" value="Protein_kinase_ATP_BS"/>
</dbReference>
<evidence type="ECO:0000256" key="1">
    <source>
        <dbReference type="ARBA" id="ARBA00022527"/>
    </source>
</evidence>
<protein>
    <submittedName>
        <fullName evidence="9">Protein kinase domain protein</fullName>
        <ecNumber evidence="9">2.7.11.23</ecNumber>
    </submittedName>
</protein>
<evidence type="ECO:0000256" key="6">
    <source>
        <dbReference type="PROSITE-ProRule" id="PRU10141"/>
    </source>
</evidence>
<dbReference type="OMA" id="YQFPQIP"/>
<dbReference type="InterPro" id="IPR011009">
    <property type="entry name" value="Kinase-like_dom_sf"/>
</dbReference>
<accession>G0QW18</accession>
<dbReference type="CDD" id="cd07830">
    <property type="entry name" value="STKc_MAK_like"/>
    <property type="match status" value="1"/>
</dbReference>
<dbReference type="EMBL" id="GL983977">
    <property type="protein sequence ID" value="EGR30582.1"/>
    <property type="molecule type" value="Genomic_DNA"/>
</dbReference>
<dbReference type="Gene3D" id="3.30.200.20">
    <property type="entry name" value="Phosphorylase Kinase, domain 1"/>
    <property type="match status" value="1"/>
</dbReference>
<dbReference type="FunFam" id="3.30.200.20:FF:000545">
    <property type="entry name" value="CMGC family protein kinase"/>
    <property type="match status" value="1"/>
</dbReference>
<dbReference type="GeneID" id="14906699"/>
<evidence type="ECO:0000256" key="5">
    <source>
        <dbReference type="ARBA" id="ARBA00022840"/>
    </source>
</evidence>
<dbReference type="GO" id="GO:0005524">
    <property type="term" value="F:ATP binding"/>
    <property type="evidence" value="ECO:0007669"/>
    <property type="project" value="UniProtKB-UniRule"/>
</dbReference>